<proteinExistence type="predicted"/>
<evidence type="ECO:0000313" key="1">
    <source>
        <dbReference type="EMBL" id="MBX33230.1"/>
    </source>
</evidence>
<dbReference type="EMBL" id="GGEC01052746">
    <property type="protein sequence ID" value="MBX33230.1"/>
    <property type="molecule type" value="Transcribed_RNA"/>
</dbReference>
<dbReference type="AlphaFoldDB" id="A0A2P2MSQ0"/>
<sequence length="31" mass="3548">MVQSIRQHKDVVSCVAGKFQYSKLLNVLIRS</sequence>
<accession>A0A2P2MSQ0</accession>
<name>A0A2P2MSQ0_RHIMU</name>
<reference evidence="1" key="1">
    <citation type="submission" date="2018-02" db="EMBL/GenBank/DDBJ databases">
        <title>Rhizophora mucronata_Transcriptome.</title>
        <authorList>
            <person name="Meera S.P."/>
            <person name="Sreeshan A."/>
            <person name="Augustine A."/>
        </authorList>
    </citation>
    <scope>NUCLEOTIDE SEQUENCE</scope>
    <source>
        <tissue evidence="1">Leaf</tissue>
    </source>
</reference>
<organism evidence="1">
    <name type="scientific">Rhizophora mucronata</name>
    <name type="common">Asiatic mangrove</name>
    <dbReference type="NCBI Taxonomy" id="61149"/>
    <lineage>
        <taxon>Eukaryota</taxon>
        <taxon>Viridiplantae</taxon>
        <taxon>Streptophyta</taxon>
        <taxon>Embryophyta</taxon>
        <taxon>Tracheophyta</taxon>
        <taxon>Spermatophyta</taxon>
        <taxon>Magnoliopsida</taxon>
        <taxon>eudicotyledons</taxon>
        <taxon>Gunneridae</taxon>
        <taxon>Pentapetalae</taxon>
        <taxon>rosids</taxon>
        <taxon>fabids</taxon>
        <taxon>Malpighiales</taxon>
        <taxon>Rhizophoraceae</taxon>
        <taxon>Rhizophora</taxon>
    </lineage>
</organism>
<protein>
    <submittedName>
        <fullName evidence="1">Uncharacterized protein</fullName>
    </submittedName>
</protein>